<feature type="compositionally biased region" description="Acidic residues" evidence="3">
    <location>
        <begin position="1"/>
        <end position="14"/>
    </location>
</feature>
<evidence type="ECO:0000256" key="3">
    <source>
        <dbReference type="SAM" id="MobiDB-lite"/>
    </source>
</evidence>
<dbReference type="STRING" id="153971.AWC19_16235"/>
<evidence type="ECO:0000313" key="6">
    <source>
        <dbReference type="Proteomes" id="UP000193529"/>
    </source>
</evidence>
<dbReference type="AlphaFoldDB" id="A0A1X1Z8L8"/>
<name>A0A1X1Z8L8_9MYCO</name>
<sequence>MGTDEDTVASDDNLEVTATDAADSSSTDVDPDVDGDDPDDQISSLPKRFAWGRAFAFCIVPVLALIVTVAAGFFKWESGKAHGTAVAAAESLQAAKDSTIAMLSYQPDTAEKTLHEARERLTGSFKDSYTSLTNDVVIPGAKQRQITAKATIPAAASISATPSHAEVLVCVDQTVTIGADPPSDTASSVKVALEKVGGRWLISGFDPV</sequence>
<dbReference type="Proteomes" id="UP000193529">
    <property type="component" value="Unassembled WGS sequence"/>
</dbReference>
<dbReference type="PANTHER" id="PTHR37042:SF4">
    <property type="entry name" value="OUTER MEMBRANE PROTEIN RV1973"/>
    <property type="match status" value="1"/>
</dbReference>
<protein>
    <recommendedName>
        <fullName evidence="7">Twin-arginine translocation pathway signal</fullName>
    </recommendedName>
</protein>
<feature type="region of interest" description="Disordered" evidence="3">
    <location>
        <begin position="1"/>
        <end position="40"/>
    </location>
</feature>
<feature type="compositionally biased region" description="Low complexity" evidence="3">
    <location>
        <begin position="16"/>
        <end position="28"/>
    </location>
</feature>
<keyword evidence="2 4" id="KW-0472">Membrane</keyword>
<dbReference type="PANTHER" id="PTHR37042">
    <property type="entry name" value="OUTER MEMBRANE PROTEIN RV1973"/>
    <property type="match status" value="1"/>
</dbReference>
<dbReference type="EMBL" id="LQPJ01000128">
    <property type="protein sequence ID" value="ORW19753.1"/>
    <property type="molecule type" value="Genomic_DNA"/>
</dbReference>
<comment type="subcellular location">
    <subcellularLocation>
        <location evidence="1">Membrane</location>
    </subcellularLocation>
</comment>
<dbReference type="GO" id="GO:0016020">
    <property type="term" value="C:membrane"/>
    <property type="evidence" value="ECO:0007669"/>
    <property type="project" value="UniProtKB-SubCell"/>
</dbReference>
<keyword evidence="4" id="KW-0812">Transmembrane</keyword>
<evidence type="ECO:0000256" key="4">
    <source>
        <dbReference type="SAM" id="Phobius"/>
    </source>
</evidence>
<evidence type="ECO:0000256" key="1">
    <source>
        <dbReference type="ARBA" id="ARBA00004370"/>
    </source>
</evidence>
<feature type="compositionally biased region" description="Acidic residues" evidence="3">
    <location>
        <begin position="29"/>
        <end position="40"/>
    </location>
</feature>
<keyword evidence="4" id="KW-1133">Transmembrane helix</keyword>
<accession>A0A1X1Z8L8</accession>
<gene>
    <name evidence="5" type="ORF">AWC19_16235</name>
</gene>
<dbReference type="OrthoDB" id="3536396at2"/>
<keyword evidence="6" id="KW-1185">Reference proteome</keyword>
<proteinExistence type="predicted"/>
<comment type="caution">
    <text evidence="5">The sequence shown here is derived from an EMBL/GenBank/DDBJ whole genome shotgun (WGS) entry which is preliminary data.</text>
</comment>
<feature type="transmembrane region" description="Helical" evidence="4">
    <location>
        <begin position="54"/>
        <end position="74"/>
    </location>
</feature>
<evidence type="ECO:0000313" key="5">
    <source>
        <dbReference type="EMBL" id="ORW19753.1"/>
    </source>
</evidence>
<organism evidence="5 6">
    <name type="scientific">Mycobacterium palustre</name>
    <dbReference type="NCBI Taxonomy" id="153971"/>
    <lineage>
        <taxon>Bacteria</taxon>
        <taxon>Bacillati</taxon>
        <taxon>Actinomycetota</taxon>
        <taxon>Actinomycetes</taxon>
        <taxon>Mycobacteriales</taxon>
        <taxon>Mycobacteriaceae</taxon>
        <taxon>Mycobacterium</taxon>
        <taxon>Mycobacterium simiae complex</taxon>
    </lineage>
</organism>
<reference evidence="5 6" key="1">
    <citation type="submission" date="2016-01" db="EMBL/GenBank/DDBJ databases">
        <title>The new phylogeny of the genus Mycobacterium.</title>
        <authorList>
            <person name="Tarcisio F."/>
            <person name="Conor M."/>
            <person name="Antonella G."/>
            <person name="Elisabetta G."/>
            <person name="Giulia F.S."/>
            <person name="Sara T."/>
            <person name="Anna F."/>
            <person name="Clotilde B."/>
            <person name="Roberto B."/>
            <person name="Veronica D.S."/>
            <person name="Fabio R."/>
            <person name="Monica P."/>
            <person name="Olivier J."/>
            <person name="Enrico T."/>
            <person name="Nicola S."/>
        </authorList>
    </citation>
    <scope>NUCLEOTIDE SEQUENCE [LARGE SCALE GENOMIC DNA]</scope>
    <source>
        <strain evidence="5 6">DSM 44572</strain>
    </source>
</reference>
<dbReference type="RefSeq" id="WP_085080114.1">
    <property type="nucleotide sequence ID" value="NZ_LQPJ01000128.1"/>
</dbReference>
<evidence type="ECO:0008006" key="7">
    <source>
        <dbReference type="Google" id="ProtNLM"/>
    </source>
</evidence>
<evidence type="ECO:0000256" key="2">
    <source>
        <dbReference type="ARBA" id="ARBA00023136"/>
    </source>
</evidence>